<dbReference type="Proteomes" id="UP000604117">
    <property type="component" value="Unassembled WGS sequence"/>
</dbReference>
<gene>
    <name evidence="2" type="ORF">Asi02nite_07970</name>
</gene>
<reference evidence="2 3" key="1">
    <citation type="submission" date="2021-01" db="EMBL/GenBank/DDBJ databases">
        <title>Whole genome shotgun sequence of Asanoa siamensis NBRC 107932.</title>
        <authorList>
            <person name="Komaki H."/>
            <person name="Tamura T."/>
        </authorList>
    </citation>
    <scope>NUCLEOTIDE SEQUENCE [LARGE SCALE GENOMIC DNA]</scope>
    <source>
        <strain evidence="2 3">NBRC 107932</strain>
    </source>
</reference>
<sequence>MCQSLRMVAEEVPGRAESDPADHDGQWELVAPVGLSGEEALVWRQLQNQYRWYNRSANRNRLAYQGLKVGTLAFGAAVTVMAAVGAPGVLTAVVAAGIVFVEGLQQVFQFHPNWLSHRGVAESLRLHGFLFKAGSSPYDNADTRRGQLAHFLQDVATRESSAWASTMAQQPGANPAVTAAP</sequence>
<dbReference type="NCBIfam" id="NF033634">
    <property type="entry name" value="SLATT_1"/>
    <property type="match status" value="1"/>
</dbReference>
<dbReference type="InterPro" id="IPR025325">
    <property type="entry name" value="DUF4231"/>
</dbReference>
<organism evidence="2 3">
    <name type="scientific">Asanoa siamensis</name>
    <dbReference type="NCBI Taxonomy" id="926357"/>
    <lineage>
        <taxon>Bacteria</taxon>
        <taxon>Bacillati</taxon>
        <taxon>Actinomycetota</taxon>
        <taxon>Actinomycetes</taxon>
        <taxon>Micromonosporales</taxon>
        <taxon>Micromonosporaceae</taxon>
        <taxon>Asanoa</taxon>
    </lineage>
</organism>
<keyword evidence="3" id="KW-1185">Reference proteome</keyword>
<evidence type="ECO:0000256" key="1">
    <source>
        <dbReference type="SAM" id="Phobius"/>
    </source>
</evidence>
<keyword evidence="1" id="KW-1133">Transmembrane helix</keyword>
<evidence type="ECO:0000313" key="2">
    <source>
        <dbReference type="EMBL" id="GIF71279.1"/>
    </source>
</evidence>
<accession>A0ABQ4CJ03</accession>
<dbReference type="EMBL" id="BONE01000004">
    <property type="protein sequence ID" value="GIF71279.1"/>
    <property type="molecule type" value="Genomic_DNA"/>
</dbReference>
<keyword evidence="1" id="KW-0812">Transmembrane</keyword>
<dbReference type="Pfam" id="PF14015">
    <property type="entry name" value="DUF4231"/>
    <property type="match status" value="1"/>
</dbReference>
<feature type="transmembrane region" description="Helical" evidence="1">
    <location>
        <begin position="72"/>
        <end position="101"/>
    </location>
</feature>
<name>A0ABQ4CJ03_9ACTN</name>
<keyword evidence="1" id="KW-0472">Membrane</keyword>
<comment type="caution">
    <text evidence="2">The sequence shown here is derived from an EMBL/GenBank/DDBJ whole genome shotgun (WGS) entry which is preliminary data.</text>
</comment>
<proteinExistence type="predicted"/>
<evidence type="ECO:0008006" key="4">
    <source>
        <dbReference type="Google" id="ProtNLM"/>
    </source>
</evidence>
<evidence type="ECO:0000313" key="3">
    <source>
        <dbReference type="Proteomes" id="UP000604117"/>
    </source>
</evidence>
<protein>
    <recommendedName>
        <fullName evidence="4">DUF4231 domain-containing protein</fullName>
    </recommendedName>
</protein>